<name>A0A2P2J723_RHIMU</name>
<accession>A0A2P2J723</accession>
<dbReference type="AlphaFoldDB" id="A0A2P2J723"/>
<sequence length="36" mass="4185">MHRKYEQFPSTKLYRVSWAQLVMPPPALKPHLGSCS</sequence>
<dbReference type="EMBL" id="GGEC01008775">
    <property type="protein sequence ID" value="MBW89258.1"/>
    <property type="molecule type" value="Transcribed_RNA"/>
</dbReference>
<protein>
    <submittedName>
        <fullName evidence="1">Uncharacterized protein MANES_15G160900</fullName>
    </submittedName>
</protein>
<evidence type="ECO:0000313" key="1">
    <source>
        <dbReference type="EMBL" id="MBW89258.1"/>
    </source>
</evidence>
<proteinExistence type="predicted"/>
<reference evidence="1" key="1">
    <citation type="submission" date="2018-02" db="EMBL/GenBank/DDBJ databases">
        <title>Rhizophora mucronata_Transcriptome.</title>
        <authorList>
            <person name="Meera S.P."/>
            <person name="Sreeshan A."/>
            <person name="Augustine A."/>
        </authorList>
    </citation>
    <scope>NUCLEOTIDE SEQUENCE</scope>
    <source>
        <tissue evidence="1">Leaf</tissue>
    </source>
</reference>
<organism evidence="1">
    <name type="scientific">Rhizophora mucronata</name>
    <name type="common">Asiatic mangrove</name>
    <dbReference type="NCBI Taxonomy" id="61149"/>
    <lineage>
        <taxon>Eukaryota</taxon>
        <taxon>Viridiplantae</taxon>
        <taxon>Streptophyta</taxon>
        <taxon>Embryophyta</taxon>
        <taxon>Tracheophyta</taxon>
        <taxon>Spermatophyta</taxon>
        <taxon>Magnoliopsida</taxon>
        <taxon>eudicotyledons</taxon>
        <taxon>Gunneridae</taxon>
        <taxon>Pentapetalae</taxon>
        <taxon>rosids</taxon>
        <taxon>fabids</taxon>
        <taxon>Malpighiales</taxon>
        <taxon>Rhizophoraceae</taxon>
        <taxon>Rhizophora</taxon>
    </lineage>
</organism>